<proteinExistence type="predicted"/>
<organism evidence="1 2">
    <name type="scientific">Streptomyces similanensis</name>
    <dbReference type="NCBI Taxonomy" id="1274988"/>
    <lineage>
        <taxon>Bacteria</taxon>
        <taxon>Bacillati</taxon>
        <taxon>Actinomycetota</taxon>
        <taxon>Actinomycetes</taxon>
        <taxon>Kitasatosporales</taxon>
        <taxon>Streptomycetaceae</taxon>
        <taxon>Streptomyces</taxon>
    </lineage>
</organism>
<name>A0ABP9K5R0_9ACTN</name>
<keyword evidence="2" id="KW-1185">Reference proteome</keyword>
<evidence type="ECO:0000313" key="1">
    <source>
        <dbReference type="EMBL" id="GAA5051558.1"/>
    </source>
</evidence>
<evidence type="ECO:0000313" key="2">
    <source>
        <dbReference type="Proteomes" id="UP001500124"/>
    </source>
</evidence>
<protein>
    <submittedName>
        <fullName evidence="1">Uncharacterized protein</fullName>
    </submittedName>
</protein>
<dbReference type="InterPro" id="IPR013762">
    <property type="entry name" value="Integrase-like_cat_sf"/>
</dbReference>
<dbReference type="Gene3D" id="1.10.443.10">
    <property type="entry name" value="Intergrase catalytic core"/>
    <property type="match status" value="1"/>
</dbReference>
<gene>
    <name evidence="1" type="ORF">GCM10023336_20380</name>
</gene>
<reference evidence="2" key="1">
    <citation type="journal article" date="2019" name="Int. J. Syst. Evol. Microbiol.">
        <title>The Global Catalogue of Microorganisms (GCM) 10K type strain sequencing project: providing services to taxonomists for standard genome sequencing and annotation.</title>
        <authorList>
            <consortium name="The Broad Institute Genomics Platform"/>
            <consortium name="The Broad Institute Genome Sequencing Center for Infectious Disease"/>
            <person name="Wu L."/>
            <person name="Ma J."/>
        </authorList>
    </citation>
    <scope>NUCLEOTIDE SEQUENCE [LARGE SCALE GENOMIC DNA]</scope>
    <source>
        <strain evidence="2">JCM 18410</strain>
    </source>
</reference>
<dbReference type="RefSeq" id="WP_345667963.1">
    <property type="nucleotide sequence ID" value="NZ_BAABKC010000027.1"/>
</dbReference>
<sequence>MGLNSLLISRVVLPRYVFLRGYKAMRLCKDVQQMFPAGQLDRMRDFGAEIGMTHRHIDEGLRVISSIILHTGRELAQLTAEDVFYLRAVGRRETGEAYVGTHSAWDLLGGAGVIDSKDTLKDALRHGQRPTAELVDAYNIQSTQVRNLLVRYLEERRPGIDYGTFRGLVRELAGVFWADIEARHPGIDTLRLPDEVVDGWKQRLVTYVNKSGEVKERRSRIDVMMRVRGFYLDIQEWAHEDPFWVQWAVPSPITRGDGAGNHKIIKTTSRMHQRVRERLPHLPVLLQTAERVHREAVALLEAARATPFNETFEHGETRYLRVLPKVNQVPSRLDHGSPHVYIKEVDSTERRISQSLVEDDAFWAWAIIETLRHTGVRAEEPTELIHLALVSYKLPDTSEVVPLLQIVPSKSNEEQLLLVSPELASVLATIIKRLRDVNGGKIPLISRYDSHERVTGPQLPHLFQRRPYWQPQVMSEAGIKRALDRTLEATGLRDQAGEPLRYTPHDF</sequence>
<comment type="caution">
    <text evidence="1">The sequence shown here is derived from an EMBL/GenBank/DDBJ whole genome shotgun (WGS) entry which is preliminary data.</text>
</comment>
<dbReference type="EMBL" id="BAABKC010000027">
    <property type="protein sequence ID" value="GAA5051558.1"/>
    <property type="molecule type" value="Genomic_DNA"/>
</dbReference>
<dbReference type="Proteomes" id="UP001500124">
    <property type="component" value="Unassembled WGS sequence"/>
</dbReference>
<accession>A0ABP9K5R0</accession>